<evidence type="ECO:0000313" key="1">
    <source>
        <dbReference type="EMBL" id="OXU27431.1"/>
    </source>
</evidence>
<organism evidence="1 2">
    <name type="scientific">Trichomalopsis sarcophagae</name>
    <dbReference type="NCBI Taxonomy" id="543379"/>
    <lineage>
        <taxon>Eukaryota</taxon>
        <taxon>Metazoa</taxon>
        <taxon>Ecdysozoa</taxon>
        <taxon>Arthropoda</taxon>
        <taxon>Hexapoda</taxon>
        <taxon>Insecta</taxon>
        <taxon>Pterygota</taxon>
        <taxon>Neoptera</taxon>
        <taxon>Endopterygota</taxon>
        <taxon>Hymenoptera</taxon>
        <taxon>Apocrita</taxon>
        <taxon>Proctotrupomorpha</taxon>
        <taxon>Chalcidoidea</taxon>
        <taxon>Pteromalidae</taxon>
        <taxon>Pteromalinae</taxon>
        <taxon>Trichomalopsis</taxon>
    </lineage>
</organism>
<proteinExistence type="predicted"/>
<comment type="caution">
    <text evidence="1">The sequence shown here is derived from an EMBL/GenBank/DDBJ whole genome shotgun (WGS) entry which is preliminary data.</text>
</comment>
<reference evidence="1 2" key="1">
    <citation type="journal article" date="2017" name="Curr. Biol.">
        <title>The Evolution of Venom by Co-option of Single-Copy Genes.</title>
        <authorList>
            <person name="Martinson E.O."/>
            <person name="Mrinalini"/>
            <person name="Kelkar Y.D."/>
            <person name="Chang C.H."/>
            <person name="Werren J.H."/>
        </authorList>
    </citation>
    <scope>NUCLEOTIDE SEQUENCE [LARGE SCALE GENOMIC DNA]</scope>
    <source>
        <strain evidence="1 2">Alberta</strain>
        <tissue evidence="1">Whole body</tissue>
    </source>
</reference>
<dbReference type="AlphaFoldDB" id="A0A232F9A7"/>
<keyword evidence="2" id="KW-1185">Reference proteome</keyword>
<evidence type="ECO:0000313" key="2">
    <source>
        <dbReference type="Proteomes" id="UP000215335"/>
    </source>
</evidence>
<dbReference type="EMBL" id="NNAY01000604">
    <property type="protein sequence ID" value="OXU27431.1"/>
    <property type="molecule type" value="Genomic_DNA"/>
</dbReference>
<dbReference type="Proteomes" id="UP000215335">
    <property type="component" value="Unassembled WGS sequence"/>
</dbReference>
<gene>
    <name evidence="1" type="ORF">TSAR_004928</name>
</gene>
<sequence>MIKPESNVKECALSKSEQNYDKIKNNIEGQRLFRYTTKNI</sequence>
<protein>
    <submittedName>
        <fullName evidence="1">Uncharacterized protein</fullName>
    </submittedName>
</protein>
<accession>A0A232F9A7</accession>
<name>A0A232F9A7_9HYME</name>